<reference evidence="1 2" key="1">
    <citation type="submission" date="2015-10" db="EMBL/GenBank/DDBJ databases">
        <title>Genome analyses suggest a sexual origin of heterokaryosis in a supposedly ancient asexual fungus.</title>
        <authorList>
            <person name="Ropars J."/>
            <person name="Sedzielewska K."/>
            <person name="Noel J."/>
            <person name="Charron P."/>
            <person name="Farinelli L."/>
            <person name="Marton T."/>
            <person name="Kruger M."/>
            <person name="Pelin A."/>
            <person name="Brachmann A."/>
            <person name="Corradi N."/>
        </authorList>
    </citation>
    <scope>NUCLEOTIDE SEQUENCE [LARGE SCALE GENOMIC DNA]</scope>
    <source>
        <strain evidence="1 2">A4</strain>
    </source>
</reference>
<sequence length="64" mass="7375">MSRSLPKKSICCKCFEDLCMGTEENVGLVFYPTIKNEFTFQVTFMNVPTLILNSTLVMTIRRFS</sequence>
<evidence type="ECO:0000313" key="2">
    <source>
        <dbReference type="Proteomes" id="UP000234323"/>
    </source>
</evidence>
<comment type="caution">
    <text evidence="1">The sequence shown here is derived from an EMBL/GenBank/DDBJ whole genome shotgun (WGS) entry which is preliminary data.</text>
</comment>
<evidence type="ECO:0000313" key="1">
    <source>
        <dbReference type="EMBL" id="PKY56920.1"/>
    </source>
</evidence>
<dbReference type="Proteomes" id="UP000234323">
    <property type="component" value="Unassembled WGS sequence"/>
</dbReference>
<organism evidence="1 2">
    <name type="scientific">Rhizophagus irregularis</name>
    <dbReference type="NCBI Taxonomy" id="588596"/>
    <lineage>
        <taxon>Eukaryota</taxon>
        <taxon>Fungi</taxon>
        <taxon>Fungi incertae sedis</taxon>
        <taxon>Mucoromycota</taxon>
        <taxon>Glomeromycotina</taxon>
        <taxon>Glomeromycetes</taxon>
        <taxon>Glomerales</taxon>
        <taxon>Glomeraceae</taxon>
        <taxon>Rhizophagus</taxon>
    </lineage>
</organism>
<gene>
    <name evidence="1" type="ORF">RhiirA4_477575</name>
</gene>
<name>A0A2I1HDM5_9GLOM</name>
<accession>A0A2I1HDM5</accession>
<proteinExistence type="predicted"/>
<protein>
    <submittedName>
        <fullName evidence="1">Uncharacterized protein</fullName>
    </submittedName>
</protein>
<dbReference type="AlphaFoldDB" id="A0A2I1HDM5"/>
<dbReference type="EMBL" id="LLXI01002351">
    <property type="protein sequence ID" value="PKY56920.1"/>
    <property type="molecule type" value="Genomic_DNA"/>
</dbReference>
<keyword evidence="2" id="KW-1185">Reference proteome</keyword>